<gene>
    <name evidence="3" type="ORF">G7Z17_g7544</name>
</gene>
<reference evidence="3" key="1">
    <citation type="submission" date="2020-03" db="EMBL/GenBank/DDBJ databases">
        <title>Draft Genome Sequence of Cylindrodendrum hubeiense.</title>
        <authorList>
            <person name="Buettner E."/>
            <person name="Kellner H."/>
        </authorList>
    </citation>
    <scope>NUCLEOTIDE SEQUENCE</scope>
    <source>
        <strain evidence="3">IHI 201604</strain>
    </source>
</reference>
<dbReference type="InterPro" id="IPR011009">
    <property type="entry name" value="Kinase-like_dom_sf"/>
</dbReference>
<evidence type="ECO:0000259" key="2">
    <source>
        <dbReference type="PROSITE" id="PS50011"/>
    </source>
</evidence>
<dbReference type="Gene3D" id="1.10.510.10">
    <property type="entry name" value="Transferase(Phosphotransferase) domain 1"/>
    <property type="match status" value="1"/>
</dbReference>
<feature type="region of interest" description="Disordered" evidence="1">
    <location>
        <begin position="371"/>
        <end position="403"/>
    </location>
</feature>
<keyword evidence="4" id="KW-1185">Reference proteome</keyword>
<evidence type="ECO:0000313" key="4">
    <source>
        <dbReference type="Proteomes" id="UP000722485"/>
    </source>
</evidence>
<dbReference type="PANTHER" id="PTHR44305">
    <property type="entry name" value="SI:DKEY-192D15.2-RELATED"/>
    <property type="match status" value="1"/>
</dbReference>
<dbReference type="Proteomes" id="UP000722485">
    <property type="component" value="Unassembled WGS sequence"/>
</dbReference>
<sequence length="403" mass="45886">MDQGPASSGSYRSQPDSPRFELVKEIGQNVWIAVHVIAQILNHENLVSLVGRINRQPFSSTQKTDNKTDSYLVWDFCDAANLSTIFKDHPCKDSSYYLPESLCWHVLLALMRAVTYLHDGKRLYSNPGLLPDAPKEWRAVDIDWLPILHRAIEPANIYFQHPRGTETYGQCKLGDFSKAAVTHHVINAKRKPGTRAYGMSVARYRGNEPVLETMRKYPENPEDYPVDERPYSLIHELWAIGAVVFTMMTGKLLTFKCKECGCCHIQKCAVEGCLGDEAAALGCECILGGCEHIGEDDCSEPRSVWKRCNHNCEYPVINIHTYMARAKYTKMLREAVWSLIIFDPKLKGITAGEALSYTKNTEWLYRQWKEETEEEKEFRDVDDDMAERRAAHSKGNGQKKAAE</sequence>
<comment type="caution">
    <text evidence="3">The sequence shown here is derived from an EMBL/GenBank/DDBJ whole genome shotgun (WGS) entry which is preliminary data.</text>
</comment>
<evidence type="ECO:0000256" key="1">
    <source>
        <dbReference type="SAM" id="MobiDB-lite"/>
    </source>
</evidence>
<name>A0A9P5LF78_9HYPO</name>
<dbReference type="InterPro" id="IPR053083">
    <property type="entry name" value="TF_kinase-domain_protein"/>
</dbReference>
<organism evidence="3 4">
    <name type="scientific">Cylindrodendrum hubeiense</name>
    <dbReference type="NCBI Taxonomy" id="595255"/>
    <lineage>
        <taxon>Eukaryota</taxon>
        <taxon>Fungi</taxon>
        <taxon>Dikarya</taxon>
        <taxon>Ascomycota</taxon>
        <taxon>Pezizomycotina</taxon>
        <taxon>Sordariomycetes</taxon>
        <taxon>Hypocreomycetidae</taxon>
        <taxon>Hypocreales</taxon>
        <taxon>Nectriaceae</taxon>
        <taxon>Cylindrodendrum</taxon>
    </lineage>
</organism>
<dbReference type="AlphaFoldDB" id="A0A9P5LF78"/>
<dbReference type="OrthoDB" id="4062651at2759"/>
<dbReference type="GO" id="GO:0005524">
    <property type="term" value="F:ATP binding"/>
    <property type="evidence" value="ECO:0007669"/>
    <property type="project" value="InterPro"/>
</dbReference>
<protein>
    <recommendedName>
        <fullName evidence="2">Protein kinase domain-containing protein</fullName>
    </recommendedName>
</protein>
<dbReference type="EMBL" id="JAANBB010000170">
    <property type="protein sequence ID" value="KAF7547696.1"/>
    <property type="molecule type" value="Genomic_DNA"/>
</dbReference>
<dbReference type="SMART" id="SM00220">
    <property type="entry name" value="S_TKc"/>
    <property type="match status" value="1"/>
</dbReference>
<accession>A0A9P5LF78</accession>
<evidence type="ECO:0000313" key="3">
    <source>
        <dbReference type="EMBL" id="KAF7547696.1"/>
    </source>
</evidence>
<dbReference type="InterPro" id="IPR000719">
    <property type="entry name" value="Prot_kinase_dom"/>
</dbReference>
<dbReference type="PROSITE" id="PS50011">
    <property type="entry name" value="PROTEIN_KINASE_DOM"/>
    <property type="match status" value="1"/>
</dbReference>
<feature type="compositionally biased region" description="Acidic residues" evidence="1">
    <location>
        <begin position="371"/>
        <end position="385"/>
    </location>
</feature>
<feature type="domain" description="Protein kinase" evidence="2">
    <location>
        <begin position="1"/>
        <end position="364"/>
    </location>
</feature>
<dbReference type="SUPFAM" id="SSF56112">
    <property type="entry name" value="Protein kinase-like (PK-like)"/>
    <property type="match status" value="1"/>
</dbReference>
<proteinExistence type="predicted"/>
<dbReference type="GO" id="GO:0004672">
    <property type="term" value="F:protein kinase activity"/>
    <property type="evidence" value="ECO:0007669"/>
    <property type="project" value="InterPro"/>
</dbReference>